<dbReference type="CDD" id="cd13585">
    <property type="entry name" value="PBP2_TMBP_like"/>
    <property type="match status" value="1"/>
</dbReference>
<organism evidence="7 8">
    <name type="scientific">Paenibacillus psychroresistens</name>
    <dbReference type="NCBI Taxonomy" id="1778678"/>
    <lineage>
        <taxon>Bacteria</taxon>
        <taxon>Bacillati</taxon>
        <taxon>Bacillota</taxon>
        <taxon>Bacilli</taxon>
        <taxon>Bacillales</taxon>
        <taxon>Paenibacillaceae</taxon>
        <taxon>Paenibacillus</taxon>
    </lineage>
</organism>
<evidence type="ECO:0000256" key="3">
    <source>
        <dbReference type="ARBA" id="ARBA00023136"/>
    </source>
</evidence>
<keyword evidence="4" id="KW-0564">Palmitate</keyword>
<evidence type="ECO:0000256" key="1">
    <source>
        <dbReference type="ARBA" id="ARBA00022475"/>
    </source>
</evidence>
<dbReference type="EMBL" id="CP034235">
    <property type="protein sequence ID" value="QGQ95075.1"/>
    <property type="molecule type" value="Genomic_DNA"/>
</dbReference>
<evidence type="ECO:0000256" key="6">
    <source>
        <dbReference type="SAM" id="SignalP"/>
    </source>
</evidence>
<sequence length="487" mass="53111">MKKIMTKGLLSILLISVLSIALWGCGSTKEDDAAATNSASAAESVKPTDAITSTAPTDTAAPTVAPAANDGKVVELTFSYWGSTYEKKAIDKMLESFNASHPGIHVKPLYIPGDYGTKINTLMAAGGLPDVGYLDTPLALKWGKEGKLLDFTPYLKQFPQLEDRIPQAKLYPAPGVYIGSTLASDSLNLFYNKDLFTEAGLDLPPSKAENAWTWDQFLLVAQKLTKDKNGKNATEAGFDSKNIVQYGFDFPNGSGGWFPYILSNGSDIASADGKTYTLNSPESIQAFQNLQDLVYKYHVSPTPTTKKNAPGTEVQLQTKKVAMIQDGMWKLLDLASTKLNYGIGVLPKYKEPKTGVVGASGVIFSSTKHPVEALEFYSYYNDPAQVDLYSVGLWMPIETKYFTEQASIDLWTKNASHPAEFNDAVVNYQFKNGVAMPTNSLIGYLEIGTLIDSALDDIWTNKKPAKEVLDALAPKVQPLLQGRYTQN</sequence>
<dbReference type="PANTHER" id="PTHR43649:SF33">
    <property type="entry name" value="POLYGALACTURONAN_RHAMNOGALACTURONAN-BINDING PROTEIN YTCQ"/>
    <property type="match status" value="1"/>
</dbReference>
<dbReference type="InterPro" id="IPR050490">
    <property type="entry name" value="Bact_solute-bd_prot1"/>
</dbReference>
<dbReference type="RefSeq" id="WP_155700090.1">
    <property type="nucleotide sequence ID" value="NZ_CP034235.1"/>
</dbReference>
<evidence type="ECO:0000256" key="5">
    <source>
        <dbReference type="ARBA" id="ARBA00023288"/>
    </source>
</evidence>
<dbReference type="InterPro" id="IPR006059">
    <property type="entry name" value="SBP"/>
</dbReference>
<evidence type="ECO:0000256" key="2">
    <source>
        <dbReference type="ARBA" id="ARBA00022729"/>
    </source>
</evidence>
<keyword evidence="2 6" id="KW-0732">Signal</keyword>
<protein>
    <submittedName>
        <fullName evidence="7">Sugar ABC transporter substrate-binding protein</fullName>
    </submittedName>
</protein>
<dbReference type="PANTHER" id="PTHR43649">
    <property type="entry name" value="ARABINOSE-BINDING PROTEIN-RELATED"/>
    <property type="match status" value="1"/>
</dbReference>
<feature type="signal peptide" evidence="6">
    <location>
        <begin position="1"/>
        <end position="23"/>
    </location>
</feature>
<dbReference type="Gene3D" id="3.40.190.10">
    <property type="entry name" value="Periplasmic binding protein-like II"/>
    <property type="match status" value="1"/>
</dbReference>
<keyword evidence="5" id="KW-0449">Lipoprotein</keyword>
<keyword evidence="8" id="KW-1185">Reference proteome</keyword>
<feature type="chain" id="PRO_5038897048" evidence="6">
    <location>
        <begin position="24"/>
        <end position="487"/>
    </location>
</feature>
<evidence type="ECO:0000313" key="8">
    <source>
        <dbReference type="Proteomes" id="UP000426246"/>
    </source>
</evidence>
<accession>A0A6B8RHJ7</accession>
<gene>
    <name evidence="7" type="ORF">EHS13_09355</name>
</gene>
<evidence type="ECO:0000313" key="7">
    <source>
        <dbReference type="EMBL" id="QGQ95075.1"/>
    </source>
</evidence>
<keyword evidence="1" id="KW-1003">Cell membrane</keyword>
<dbReference type="Pfam" id="PF01547">
    <property type="entry name" value="SBP_bac_1"/>
    <property type="match status" value="1"/>
</dbReference>
<dbReference type="OrthoDB" id="9782846at2"/>
<dbReference type="KEGG" id="ppsc:EHS13_09355"/>
<proteinExistence type="predicted"/>
<name>A0A6B8RHJ7_9BACL</name>
<keyword evidence="3" id="KW-0472">Membrane</keyword>
<dbReference type="SUPFAM" id="SSF53850">
    <property type="entry name" value="Periplasmic binding protein-like II"/>
    <property type="match status" value="1"/>
</dbReference>
<dbReference type="AlphaFoldDB" id="A0A6B8RHJ7"/>
<reference evidence="8" key="1">
    <citation type="submission" date="2018-11" db="EMBL/GenBank/DDBJ databases">
        <title>Complete genome sequence of Paenibacillus sp. ML311-T8.</title>
        <authorList>
            <person name="Nam Y.-D."/>
            <person name="Kang J."/>
            <person name="Chung W.-H."/>
            <person name="Park Y.S."/>
        </authorList>
    </citation>
    <scope>NUCLEOTIDE SEQUENCE [LARGE SCALE GENOMIC DNA]</scope>
    <source>
        <strain evidence="8">ML311-T8</strain>
    </source>
</reference>
<evidence type="ECO:0000256" key="4">
    <source>
        <dbReference type="ARBA" id="ARBA00023139"/>
    </source>
</evidence>
<dbReference type="Proteomes" id="UP000426246">
    <property type="component" value="Chromosome"/>
</dbReference>